<name>A0A3R8LBH4_ECOLX</name>
<reference evidence="2 3" key="1">
    <citation type="journal article" date="2018" name="BMC Microbiol.">
        <title>Genome sequencing of strains of the most prevalent clonal group of O1:K1:H7 Escherichia coli that causes neonatal meningitis in France.</title>
        <authorList>
            <person name="Geslain G."/>
            <person name="Birgy A."/>
            <person name="Adiba S."/>
            <person name="Magnan M."/>
            <person name="Courroux C."/>
            <person name="Levy C."/>
            <person name="Cohen R."/>
            <person name="Bidet P."/>
            <person name="Bonacorsi S."/>
        </authorList>
    </citation>
    <scope>NUCLEOTIDE SEQUENCE [LARGE SCALE GENOMIC DNA]</scope>
    <source>
        <strain evidence="2 3">S308</strain>
    </source>
</reference>
<evidence type="ECO:0000313" key="3">
    <source>
        <dbReference type="Proteomes" id="UP000284508"/>
    </source>
</evidence>
<dbReference type="AlphaFoldDB" id="A0A3R8LBH4"/>
<gene>
    <name evidence="2" type="ORF">D3C88_26670</name>
</gene>
<comment type="caution">
    <text evidence="2">The sequence shown here is derived from an EMBL/GenBank/DDBJ whole genome shotgun (WGS) entry which is preliminary data.</text>
</comment>
<proteinExistence type="predicted"/>
<accession>A0A3R8LBH4</accession>
<organism evidence="2 3">
    <name type="scientific">Escherichia coli</name>
    <dbReference type="NCBI Taxonomy" id="562"/>
    <lineage>
        <taxon>Bacteria</taxon>
        <taxon>Pseudomonadati</taxon>
        <taxon>Pseudomonadota</taxon>
        <taxon>Gammaproteobacteria</taxon>
        <taxon>Enterobacterales</taxon>
        <taxon>Enterobacteriaceae</taxon>
        <taxon>Escherichia</taxon>
    </lineage>
</organism>
<evidence type="ECO:0000256" key="1">
    <source>
        <dbReference type="SAM" id="MobiDB-lite"/>
    </source>
</evidence>
<feature type="compositionally biased region" description="Polar residues" evidence="1">
    <location>
        <begin position="32"/>
        <end position="54"/>
    </location>
</feature>
<protein>
    <submittedName>
        <fullName evidence="2">Uncharacterized protein</fullName>
    </submittedName>
</protein>
<dbReference type="Proteomes" id="UP000284508">
    <property type="component" value="Unassembled WGS sequence"/>
</dbReference>
<feature type="region of interest" description="Disordered" evidence="1">
    <location>
        <begin position="32"/>
        <end position="67"/>
    </location>
</feature>
<evidence type="ECO:0000313" key="2">
    <source>
        <dbReference type="EMBL" id="RIB38914.1"/>
    </source>
</evidence>
<sequence length="67" mass="7690">MFSAFPTIRSSFQSSSLKKLTTQLTTHFAEARQTTTNSNKQESQLNHCISNKYTNNHEHSRTTKNTK</sequence>
<dbReference type="EMBL" id="QXHA01001659">
    <property type="protein sequence ID" value="RIB38914.1"/>
    <property type="molecule type" value="Genomic_DNA"/>
</dbReference>